<dbReference type="GO" id="GO:0004190">
    <property type="term" value="F:aspartic-type endopeptidase activity"/>
    <property type="evidence" value="ECO:0007669"/>
    <property type="project" value="UniProtKB-KW"/>
</dbReference>
<evidence type="ECO:0000256" key="4">
    <source>
        <dbReference type="ARBA" id="ARBA00022801"/>
    </source>
</evidence>
<dbReference type="PROSITE" id="PS51767">
    <property type="entry name" value="PEPTIDASE_A1"/>
    <property type="match status" value="1"/>
</dbReference>
<dbReference type="PANTHER" id="PTHR47966:SF40">
    <property type="entry name" value="ASPARTIC PROTEASE 3"/>
    <property type="match status" value="1"/>
</dbReference>
<evidence type="ECO:0000256" key="5">
    <source>
        <dbReference type="PIRSR" id="PIRSR601461-1"/>
    </source>
</evidence>
<dbReference type="OMA" id="ISESYWS"/>
<dbReference type="Proteomes" id="UP000025227">
    <property type="component" value="Unplaced"/>
</dbReference>
<dbReference type="GO" id="GO:0006508">
    <property type="term" value="P:proteolysis"/>
    <property type="evidence" value="ECO:0007669"/>
    <property type="project" value="UniProtKB-KW"/>
</dbReference>
<dbReference type="OrthoDB" id="5839471at2759"/>
<keyword evidence="8" id="KW-0732">Signal</keyword>
<comment type="similarity">
    <text evidence="1 7">Belongs to the peptidase A1 family.</text>
</comment>
<keyword evidence="4 7" id="KW-0378">Hydrolase</keyword>
<dbReference type="InterPro" id="IPR021109">
    <property type="entry name" value="Peptidase_aspartic_dom_sf"/>
</dbReference>
<evidence type="ECO:0000313" key="10">
    <source>
        <dbReference type="Proteomes" id="UP000025227"/>
    </source>
</evidence>
<evidence type="ECO:0000256" key="2">
    <source>
        <dbReference type="ARBA" id="ARBA00022670"/>
    </source>
</evidence>
<name>A0A7I4YJX8_HAECO</name>
<feature type="domain" description="Peptidase A1" evidence="9">
    <location>
        <begin position="130"/>
        <end position="440"/>
    </location>
</feature>
<keyword evidence="10" id="KW-1185">Reference proteome</keyword>
<dbReference type="PRINTS" id="PR00792">
    <property type="entry name" value="PEPSIN"/>
</dbReference>
<reference evidence="11" key="1">
    <citation type="submission" date="2020-12" db="UniProtKB">
        <authorList>
            <consortium name="WormBaseParasite"/>
        </authorList>
    </citation>
    <scope>IDENTIFICATION</scope>
    <source>
        <strain evidence="11">MHco3</strain>
    </source>
</reference>
<dbReference type="InterPro" id="IPR001969">
    <property type="entry name" value="Aspartic_peptidase_AS"/>
</dbReference>
<feature type="active site" evidence="5">
    <location>
        <position position="337"/>
    </location>
</feature>
<feature type="disulfide bond" evidence="6">
    <location>
        <begin position="161"/>
        <end position="168"/>
    </location>
</feature>
<evidence type="ECO:0000256" key="8">
    <source>
        <dbReference type="SAM" id="SignalP"/>
    </source>
</evidence>
<feature type="signal peptide" evidence="8">
    <location>
        <begin position="1"/>
        <end position="17"/>
    </location>
</feature>
<evidence type="ECO:0000313" key="11">
    <source>
        <dbReference type="WBParaSite" id="HCON_00100230-00001"/>
    </source>
</evidence>
<keyword evidence="2 7" id="KW-0645">Protease</keyword>
<dbReference type="PROSITE" id="PS00141">
    <property type="entry name" value="ASP_PROTEASE"/>
    <property type="match status" value="1"/>
</dbReference>
<dbReference type="Gene3D" id="2.40.70.10">
    <property type="entry name" value="Acid Proteases"/>
    <property type="match status" value="2"/>
</dbReference>
<evidence type="ECO:0000259" key="9">
    <source>
        <dbReference type="PROSITE" id="PS51767"/>
    </source>
</evidence>
<dbReference type="Pfam" id="PF00026">
    <property type="entry name" value="Asp"/>
    <property type="match status" value="1"/>
</dbReference>
<keyword evidence="6" id="KW-1015">Disulfide bond</keyword>
<protein>
    <submittedName>
        <fullName evidence="11">Peptidase A1 domain-containing protein</fullName>
    </submittedName>
</protein>
<evidence type="ECO:0000256" key="3">
    <source>
        <dbReference type="ARBA" id="ARBA00022750"/>
    </source>
</evidence>
<dbReference type="AlphaFoldDB" id="A0A7I4YJX8"/>
<sequence>MTSFLLLLLSTCLSIEAMIRVPLKKTTVRRRRSSFIENLAGGYLREVHLPEYENVPDVYVPEYEIRHVYVHNQRHGYIRVKVIAPKYWNTPYNGYKPAYGNNLNNDYNMDNWNSPYGSSEILYNYLDMQYYGSIQIGAPPQIFTVIFDTGSSNLWVPCANCLETADFCQTHSKFNCKESLTCIQEHRPFNLTYGIGSAKGPRYSDTVCIDTNPNHCFRQEFVCAQRVHEMDGTKPDGILGMAWPSLSQGSITTPLQHLFANKMACPQAVFAFWLNRNSIEGGELTLCGTDPSRYQDPIIWVPLISESYWSVLLGGIFIRAESGDTLQITGNFSASIDSGTSFIVGPSENIQKILDFIGVMELEVIDCSAVPSYPTVFFKLGGYEFKLEGQHYILEQSHGKCYLAFQKNPSKDDGSWTFGDAFMSNFYTVFDYANKSVGFAKPVQSLSSIW</sequence>
<dbReference type="SUPFAM" id="SSF50630">
    <property type="entry name" value="Acid proteases"/>
    <property type="match status" value="1"/>
</dbReference>
<feature type="active site" evidence="5">
    <location>
        <position position="148"/>
    </location>
</feature>
<evidence type="ECO:0000256" key="7">
    <source>
        <dbReference type="RuleBase" id="RU000454"/>
    </source>
</evidence>
<proteinExistence type="inferred from homology"/>
<dbReference type="WBParaSite" id="HCON_00100230-00001">
    <property type="protein sequence ID" value="HCON_00100230-00001"/>
    <property type="gene ID" value="HCON_00100230"/>
</dbReference>
<evidence type="ECO:0000256" key="6">
    <source>
        <dbReference type="PIRSR" id="PIRSR601461-2"/>
    </source>
</evidence>
<dbReference type="InterPro" id="IPR001461">
    <property type="entry name" value="Aspartic_peptidase_A1"/>
</dbReference>
<feature type="disulfide bond" evidence="6">
    <location>
        <begin position="367"/>
        <end position="401"/>
    </location>
</feature>
<accession>A0A7I4YJX8</accession>
<keyword evidence="3 7" id="KW-0064">Aspartyl protease</keyword>
<dbReference type="InterPro" id="IPR033121">
    <property type="entry name" value="PEPTIDASE_A1"/>
</dbReference>
<dbReference type="GO" id="GO:0005764">
    <property type="term" value="C:lysosome"/>
    <property type="evidence" value="ECO:0007669"/>
    <property type="project" value="TreeGrafter"/>
</dbReference>
<dbReference type="FunFam" id="2.40.70.10:FF:000115">
    <property type="entry name" value="Lysosomal aspartic protease"/>
    <property type="match status" value="1"/>
</dbReference>
<evidence type="ECO:0000256" key="1">
    <source>
        <dbReference type="ARBA" id="ARBA00007447"/>
    </source>
</evidence>
<organism evidence="10 11">
    <name type="scientific">Haemonchus contortus</name>
    <name type="common">Barber pole worm</name>
    <dbReference type="NCBI Taxonomy" id="6289"/>
    <lineage>
        <taxon>Eukaryota</taxon>
        <taxon>Metazoa</taxon>
        <taxon>Ecdysozoa</taxon>
        <taxon>Nematoda</taxon>
        <taxon>Chromadorea</taxon>
        <taxon>Rhabditida</taxon>
        <taxon>Rhabditina</taxon>
        <taxon>Rhabditomorpha</taxon>
        <taxon>Strongyloidea</taxon>
        <taxon>Trichostrongylidae</taxon>
        <taxon>Haemonchus</taxon>
    </lineage>
</organism>
<dbReference type="PANTHER" id="PTHR47966">
    <property type="entry name" value="BETA-SITE APP-CLEAVING ENZYME, ISOFORM A-RELATED"/>
    <property type="match status" value="1"/>
</dbReference>
<feature type="chain" id="PRO_5029480654" evidence="8">
    <location>
        <begin position="18"/>
        <end position="450"/>
    </location>
</feature>